<evidence type="ECO:0000256" key="1">
    <source>
        <dbReference type="SAM" id="MobiDB-lite"/>
    </source>
</evidence>
<reference evidence="2" key="4">
    <citation type="submission" date="2019-03" db="UniProtKB">
        <authorList>
            <consortium name="EnsemblPlants"/>
        </authorList>
    </citation>
    <scope>IDENTIFICATION</scope>
</reference>
<dbReference type="EnsemblPlants" id="AET2Gv21085000.8">
    <property type="protein sequence ID" value="AET2Gv21085000.8"/>
    <property type="gene ID" value="AET2Gv21085000"/>
</dbReference>
<evidence type="ECO:0000313" key="2">
    <source>
        <dbReference type="EnsemblPlants" id="AET2Gv21085000.8"/>
    </source>
</evidence>
<protein>
    <submittedName>
        <fullName evidence="2">Uncharacterized protein</fullName>
    </submittedName>
</protein>
<feature type="region of interest" description="Disordered" evidence="1">
    <location>
        <begin position="20"/>
        <end position="45"/>
    </location>
</feature>
<dbReference type="Proteomes" id="UP000015105">
    <property type="component" value="Chromosome 2D"/>
</dbReference>
<proteinExistence type="predicted"/>
<dbReference type="AlphaFoldDB" id="A0A453D477"/>
<reference evidence="2" key="5">
    <citation type="journal article" date="2021" name="G3 (Bethesda)">
        <title>Aegilops tauschii genome assembly Aet v5.0 features greater sequence contiguity and improved annotation.</title>
        <authorList>
            <person name="Wang L."/>
            <person name="Zhu T."/>
            <person name="Rodriguez J.C."/>
            <person name="Deal K.R."/>
            <person name="Dubcovsky J."/>
            <person name="McGuire P.E."/>
            <person name="Lux T."/>
            <person name="Spannagl M."/>
            <person name="Mayer K.F.X."/>
            <person name="Baldrich P."/>
            <person name="Meyers B.C."/>
            <person name="Huo N."/>
            <person name="Gu Y.Q."/>
            <person name="Zhou H."/>
            <person name="Devos K.M."/>
            <person name="Bennetzen J.L."/>
            <person name="Unver T."/>
            <person name="Budak H."/>
            <person name="Gulick P.J."/>
            <person name="Galiba G."/>
            <person name="Kalapos B."/>
            <person name="Nelson D.R."/>
            <person name="Li P."/>
            <person name="You F.M."/>
            <person name="Luo M.C."/>
            <person name="Dvorak J."/>
        </authorList>
    </citation>
    <scope>NUCLEOTIDE SEQUENCE [LARGE SCALE GENOMIC DNA]</scope>
    <source>
        <strain evidence="2">cv. AL8/78</strain>
    </source>
</reference>
<reference evidence="3" key="1">
    <citation type="journal article" date="2014" name="Science">
        <title>Ancient hybridizations among the ancestral genomes of bread wheat.</title>
        <authorList>
            <consortium name="International Wheat Genome Sequencing Consortium,"/>
            <person name="Marcussen T."/>
            <person name="Sandve S.R."/>
            <person name="Heier L."/>
            <person name="Spannagl M."/>
            <person name="Pfeifer M."/>
            <person name="Jakobsen K.S."/>
            <person name="Wulff B.B."/>
            <person name="Steuernagel B."/>
            <person name="Mayer K.F."/>
            <person name="Olsen O.A."/>
        </authorList>
    </citation>
    <scope>NUCLEOTIDE SEQUENCE [LARGE SCALE GENOMIC DNA]</scope>
    <source>
        <strain evidence="3">cv. AL8/78</strain>
    </source>
</reference>
<keyword evidence="3" id="KW-1185">Reference proteome</keyword>
<organism evidence="2 3">
    <name type="scientific">Aegilops tauschii subsp. strangulata</name>
    <name type="common">Goatgrass</name>
    <dbReference type="NCBI Taxonomy" id="200361"/>
    <lineage>
        <taxon>Eukaryota</taxon>
        <taxon>Viridiplantae</taxon>
        <taxon>Streptophyta</taxon>
        <taxon>Embryophyta</taxon>
        <taxon>Tracheophyta</taxon>
        <taxon>Spermatophyta</taxon>
        <taxon>Magnoliopsida</taxon>
        <taxon>Liliopsida</taxon>
        <taxon>Poales</taxon>
        <taxon>Poaceae</taxon>
        <taxon>BOP clade</taxon>
        <taxon>Pooideae</taxon>
        <taxon>Triticodae</taxon>
        <taxon>Triticeae</taxon>
        <taxon>Triticinae</taxon>
        <taxon>Aegilops</taxon>
    </lineage>
</organism>
<reference evidence="2" key="3">
    <citation type="journal article" date="2017" name="Nature">
        <title>Genome sequence of the progenitor of the wheat D genome Aegilops tauschii.</title>
        <authorList>
            <person name="Luo M.C."/>
            <person name="Gu Y.Q."/>
            <person name="Puiu D."/>
            <person name="Wang H."/>
            <person name="Twardziok S.O."/>
            <person name="Deal K.R."/>
            <person name="Huo N."/>
            <person name="Zhu T."/>
            <person name="Wang L."/>
            <person name="Wang Y."/>
            <person name="McGuire P.E."/>
            <person name="Liu S."/>
            <person name="Long H."/>
            <person name="Ramasamy R.K."/>
            <person name="Rodriguez J.C."/>
            <person name="Van S.L."/>
            <person name="Yuan L."/>
            <person name="Wang Z."/>
            <person name="Xia Z."/>
            <person name="Xiao L."/>
            <person name="Anderson O.D."/>
            <person name="Ouyang S."/>
            <person name="Liang Y."/>
            <person name="Zimin A.V."/>
            <person name="Pertea G."/>
            <person name="Qi P."/>
            <person name="Bennetzen J.L."/>
            <person name="Dai X."/>
            <person name="Dawson M.W."/>
            <person name="Muller H.G."/>
            <person name="Kugler K."/>
            <person name="Rivarola-Duarte L."/>
            <person name="Spannagl M."/>
            <person name="Mayer K.F.X."/>
            <person name="Lu F.H."/>
            <person name="Bevan M.W."/>
            <person name="Leroy P."/>
            <person name="Li P."/>
            <person name="You F.M."/>
            <person name="Sun Q."/>
            <person name="Liu Z."/>
            <person name="Lyons E."/>
            <person name="Wicker T."/>
            <person name="Salzberg S.L."/>
            <person name="Devos K.M."/>
            <person name="Dvorak J."/>
        </authorList>
    </citation>
    <scope>NUCLEOTIDE SEQUENCE [LARGE SCALE GENOMIC DNA]</scope>
    <source>
        <strain evidence="2">cv. AL8/78</strain>
    </source>
</reference>
<accession>A0A453D477</accession>
<dbReference type="Gramene" id="AET2Gv21085000.8">
    <property type="protein sequence ID" value="AET2Gv21085000.8"/>
    <property type="gene ID" value="AET2Gv21085000"/>
</dbReference>
<feature type="compositionally biased region" description="Basic and acidic residues" evidence="1">
    <location>
        <begin position="29"/>
        <end position="45"/>
    </location>
</feature>
<evidence type="ECO:0000313" key="3">
    <source>
        <dbReference type="Proteomes" id="UP000015105"/>
    </source>
</evidence>
<reference evidence="3" key="2">
    <citation type="journal article" date="2017" name="Nat. Plants">
        <title>The Aegilops tauschii genome reveals multiple impacts of transposons.</title>
        <authorList>
            <person name="Zhao G."/>
            <person name="Zou C."/>
            <person name="Li K."/>
            <person name="Wang K."/>
            <person name="Li T."/>
            <person name="Gao L."/>
            <person name="Zhang X."/>
            <person name="Wang H."/>
            <person name="Yang Z."/>
            <person name="Liu X."/>
            <person name="Jiang W."/>
            <person name="Mao L."/>
            <person name="Kong X."/>
            <person name="Jiao Y."/>
            <person name="Jia J."/>
        </authorList>
    </citation>
    <scope>NUCLEOTIDE SEQUENCE [LARGE SCALE GENOMIC DNA]</scope>
    <source>
        <strain evidence="3">cv. AL8/78</strain>
    </source>
</reference>
<sequence>MIAKTMRMVMRGVQRASVAANHRAGAEAGEPRRLPQSRSHLEGAEAARRKLRARLKARDEVGREAEADPGSRRALASLFAEIRSSGYLTPDVM</sequence>
<name>A0A453D477_AEGTS</name>